<gene>
    <name evidence="2" type="ORF">GPECTOR_28g769</name>
</gene>
<feature type="region of interest" description="Disordered" evidence="1">
    <location>
        <begin position="187"/>
        <end position="206"/>
    </location>
</feature>
<reference evidence="3" key="1">
    <citation type="journal article" date="2016" name="Nat. Commun.">
        <title>The Gonium pectorale genome demonstrates co-option of cell cycle regulation during the evolution of multicellularity.</title>
        <authorList>
            <person name="Hanschen E.R."/>
            <person name="Marriage T.N."/>
            <person name="Ferris P.J."/>
            <person name="Hamaji T."/>
            <person name="Toyoda A."/>
            <person name="Fujiyama A."/>
            <person name="Neme R."/>
            <person name="Noguchi H."/>
            <person name="Minakuchi Y."/>
            <person name="Suzuki M."/>
            <person name="Kawai-Toyooka H."/>
            <person name="Smith D.R."/>
            <person name="Sparks H."/>
            <person name="Anderson J."/>
            <person name="Bakaric R."/>
            <person name="Luria V."/>
            <person name="Karger A."/>
            <person name="Kirschner M.W."/>
            <person name="Durand P.M."/>
            <person name="Michod R.E."/>
            <person name="Nozaki H."/>
            <person name="Olson B.J."/>
        </authorList>
    </citation>
    <scope>NUCLEOTIDE SEQUENCE [LARGE SCALE GENOMIC DNA]</scope>
    <source>
        <strain evidence="3">NIES-2863</strain>
    </source>
</reference>
<organism evidence="2 3">
    <name type="scientific">Gonium pectorale</name>
    <name type="common">Green alga</name>
    <dbReference type="NCBI Taxonomy" id="33097"/>
    <lineage>
        <taxon>Eukaryota</taxon>
        <taxon>Viridiplantae</taxon>
        <taxon>Chlorophyta</taxon>
        <taxon>core chlorophytes</taxon>
        <taxon>Chlorophyceae</taxon>
        <taxon>CS clade</taxon>
        <taxon>Chlamydomonadales</taxon>
        <taxon>Volvocaceae</taxon>
        <taxon>Gonium</taxon>
    </lineage>
</organism>
<dbReference type="EMBL" id="LSYV01000029">
    <property type="protein sequence ID" value="KXZ48362.1"/>
    <property type="molecule type" value="Genomic_DNA"/>
</dbReference>
<feature type="compositionally biased region" description="Low complexity" evidence="1">
    <location>
        <begin position="254"/>
        <end position="272"/>
    </location>
</feature>
<evidence type="ECO:0000313" key="3">
    <source>
        <dbReference type="Proteomes" id="UP000075714"/>
    </source>
</evidence>
<proteinExistence type="predicted"/>
<accession>A0A150GEU9</accession>
<evidence type="ECO:0000313" key="2">
    <source>
        <dbReference type="EMBL" id="KXZ48362.1"/>
    </source>
</evidence>
<dbReference type="Proteomes" id="UP000075714">
    <property type="component" value="Unassembled WGS sequence"/>
</dbReference>
<keyword evidence="3" id="KW-1185">Reference proteome</keyword>
<feature type="region of interest" description="Disordered" evidence="1">
    <location>
        <begin position="233"/>
        <end position="272"/>
    </location>
</feature>
<dbReference type="OrthoDB" id="546256at2759"/>
<sequence>MVLLLVTHYVEVPSSRVPLAVIILNDAIPEEFTYGLALELTTSRAAEKVATGSQKTIEKINSTSARVMESVAEKLDRLDARTNLLTATREATSAAVGKVRQATDRALESEGVQRSLATLNSSLQAASTRMGKAFTWVNSKVKENFPVATGSASGVATGGAGSYTAFESSPPSYNAAYGASSPSYVPLSTSAPRGSPDGEAEAAGGVGAGGWGVPAVGVPAEEPAPMPHFTLHDEPAPGGAGAAGAHESEPVPLAQAAQEDAQAPVAAAVPAH</sequence>
<name>A0A150GEU9_GONPE</name>
<dbReference type="AlphaFoldDB" id="A0A150GEU9"/>
<comment type="caution">
    <text evidence="2">The sequence shown here is derived from an EMBL/GenBank/DDBJ whole genome shotgun (WGS) entry which is preliminary data.</text>
</comment>
<protein>
    <submittedName>
        <fullName evidence="2">Uncharacterized protein</fullName>
    </submittedName>
</protein>
<evidence type="ECO:0000256" key="1">
    <source>
        <dbReference type="SAM" id="MobiDB-lite"/>
    </source>
</evidence>